<evidence type="ECO:0000313" key="20">
    <source>
        <dbReference type="Proteomes" id="UP001601058"/>
    </source>
</evidence>
<evidence type="ECO:0000313" key="19">
    <source>
        <dbReference type="EMBL" id="MFE8695428.1"/>
    </source>
</evidence>
<dbReference type="SUPFAM" id="SSF56601">
    <property type="entry name" value="beta-lactamase/transpeptidase-like"/>
    <property type="match status" value="1"/>
</dbReference>
<keyword evidence="10 16" id="KW-1133">Transmembrane helix</keyword>
<keyword evidence="6" id="KW-1003">Cell membrane</keyword>
<keyword evidence="20" id="KW-1185">Reference proteome</keyword>
<evidence type="ECO:0000256" key="3">
    <source>
        <dbReference type="ARBA" id="ARBA00004752"/>
    </source>
</evidence>
<feature type="domain" description="Penicillin-binding protein transpeptidase" evidence="17">
    <location>
        <begin position="347"/>
        <end position="680"/>
    </location>
</feature>
<dbReference type="EMBL" id="JBIACJ010000002">
    <property type="protein sequence ID" value="MFE8695428.1"/>
    <property type="molecule type" value="Genomic_DNA"/>
</dbReference>
<gene>
    <name evidence="19" type="ORF">ACFYKT_03530</name>
</gene>
<evidence type="ECO:0000256" key="4">
    <source>
        <dbReference type="ARBA" id="ARBA00007171"/>
    </source>
</evidence>
<sequence>MNQKKKKKKSHVPFRLNILFFIVFVLFSILILRLGFVQIVYGDDYRREIERTEDRIVNNPVPRGKMLDRTGKIIVDNTPQNAITYTNSGAKQDEMLKVAELLAKLIEKDTDKVQERDKKDYWILNNEERANEKVTDEEIDKLKETLEGKELDKEIYKLKLDRITEEELNELTAFDLEVLAIYRDFTSGYALTPQIVKNKDVTDEEFAVVSENLQLLPGVDTTTDWERYYTFGDTLKSVLGSVSDDGLPAEQLDYYLARDYSRNDRVGKSQIELQYEDVLHGQKAKVKNVTDKSGNVLETIPISEGKRGKDLVLSIDMDLQIAVEKIIEEELKAAKGKSGTTLLDRSYVVLMDPRTGEILSMAGKRIVKKENGERVIMDDALGNIQTTYNVGSTVKGATIMTGYNTGAIRPGDTFYDTPVKIKGTPPKKSWKSGLGTMSDITALKFSSNVYMFQTAIRIGGGTYSYDRPLRLEPEGFSTIRDSFAQYGLGIKTGIDLPNEQSGFKGNGTKPGFMLDLVIGQYDTYSNMQLAQYVSTIANGGNRMEPHIVKEIREPLMDNGEIGPIIEEIEPKVLNRVEGKEEWLDRVQEGFRKVAQEPGGTAYSSFGAKGKDYSPAGKTGTAQAFYDGPERSKYGKIPPEVINLSYVGYAPYDNPEIAIAVLVPWAYQGSHGHYANRNIAERALDTYFELKKQRQAGTNNTDNSNQDEQENDGEETE</sequence>
<dbReference type="InterPro" id="IPR050515">
    <property type="entry name" value="Beta-lactam/transpept"/>
</dbReference>
<evidence type="ECO:0000256" key="16">
    <source>
        <dbReference type="SAM" id="Phobius"/>
    </source>
</evidence>
<keyword evidence="11 16" id="KW-0472">Membrane</keyword>
<feature type="coiled-coil region" evidence="14">
    <location>
        <begin position="125"/>
        <end position="166"/>
    </location>
</feature>
<dbReference type="InterPro" id="IPR005311">
    <property type="entry name" value="PBP_dimer"/>
</dbReference>
<dbReference type="EC" id="3.4.16.4" evidence="5"/>
<feature type="domain" description="Penicillin-binding protein dimerisation" evidence="18">
    <location>
        <begin position="60"/>
        <end position="300"/>
    </location>
</feature>
<dbReference type="Gene3D" id="1.10.10.1230">
    <property type="entry name" value="Penicillin-binding protein, N-terminal non-catalytic domain, head sub-domain"/>
    <property type="match status" value="1"/>
</dbReference>
<comment type="subcellular location">
    <subcellularLocation>
        <location evidence="2">Cell membrane</location>
    </subcellularLocation>
    <subcellularLocation>
        <location evidence="1">Membrane</location>
        <topology evidence="1">Single-pass membrane protein</topology>
    </subcellularLocation>
</comment>
<evidence type="ECO:0000256" key="15">
    <source>
        <dbReference type="SAM" id="MobiDB-lite"/>
    </source>
</evidence>
<dbReference type="InterPro" id="IPR036138">
    <property type="entry name" value="PBP_dimer_sf"/>
</dbReference>
<reference evidence="19 20" key="1">
    <citation type="submission" date="2024-08" db="EMBL/GenBank/DDBJ databases">
        <title>Two novel Cytobacillus novel species.</title>
        <authorList>
            <person name="Liu G."/>
        </authorList>
    </citation>
    <scope>NUCLEOTIDE SEQUENCE [LARGE SCALE GENOMIC DNA]</scope>
    <source>
        <strain evidence="19 20">FJAT-53684</strain>
    </source>
</reference>
<evidence type="ECO:0000256" key="6">
    <source>
        <dbReference type="ARBA" id="ARBA00022475"/>
    </source>
</evidence>
<dbReference type="Gene3D" id="3.40.710.10">
    <property type="entry name" value="DD-peptidase/beta-lactamase superfamily"/>
    <property type="match status" value="1"/>
</dbReference>
<dbReference type="RefSeq" id="WP_389215540.1">
    <property type="nucleotide sequence ID" value="NZ_JBIACJ010000002.1"/>
</dbReference>
<evidence type="ECO:0000259" key="17">
    <source>
        <dbReference type="Pfam" id="PF00905"/>
    </source>
</evidence>
<feature type="region of interest" description="Disordered" evidence="15">
    <location>
        <begin position="690"/>
        <end position="716"/>
    </location>
</feature>
<name>A0ABW6JU76_9BACI</name>
<evidence type="ECO:0000259" key="18">
    <source>
        <dbReference type="Pfam" id="PF03717"/>
    </source>
</evidence>
<evidence type="ECO:0000256" key="11">
    <source>
        <dbReference type="ARBA" id="ARBA00023136"/>
    </source>
</evidence>
<evidence type="ECO:0000256" key="14">
    <source>
        <dbReference type="SAM" id="Coils"/>
    </source>
</evidence>
<keyword evidence="7 16" id="KW-0812">Transmembrane</keyword>
<evidence type="ECO:0000256" key="13">
    <source>
        <dbReference type="ARBA" id="ARBA00034000"/>
    </source>
</evidence>
<evidence type="ECO:0000256" key="5">
    <source>
        <dbReference type="ARBA" id="ARBA00012448"/>
    </source>
</evidence>
<dbReference type="Pfam" id="PF03717">
    <property type="entry name" value="PBP_dimer"/>
    <property type="match status" value="1"/>
</dbReference>
<keyword evidence="14" id="KW-0175">Coiled coil</keyword>
<evidence type="ECO:0000256" key="8">
    <source>
        <dbReference type="ARBA" id="ARBA00022960"/>
    </source>
</evidence>
<comment type="caution">
    <text evidence="19">The sequence shown here is derived from an EMBL/GenBank/DDBJ whole genome shotgun (WGS) entry which is preliminary data.</text>
</comment>
<feature type="compositionally biased region" description="Polar residues" evidence="15">
    <location>
        <begin position="694"/>
        <end position="703"/>
    </location>
</feature>
<dbReference type="SUPFAM" id="SSF56519">
    <property type="entry name" value="Penicillin binding protein dimerisation domain"/>
    <property type="match status" value="1"/>
</dbReference>
<evidence type="ECO:0000256" key="1">
    <source>
        <dbReference type="ARBA" id="ARBA00004167"/>
    </source>
</evidence>
<evidence type="ECO:0000256" key="9">
    <source>
        <dbReference type="ARBA" id="ARBA00022984"/>
    </source>
</evidence>
<keyword evidence="12" id="KW-0961">Cell wall biogenesis/degradation</keyword>
<accession>A0ABW6JU76</accession>
<comment type="similarity">
    <text evidence="4">Belongs to the transpeptidase family.</text>
</comment>
<keyword evidence="9" id="KW-0573">Peptidoglycan synthesis</keyword>
<evidence type="ECO:0000256" key="2">
    <source>
        <dbReference type="ARBA" id="ARBA00004236"/>
    </source>
</evidence>
<comment type="catalytic activity">
    <reaction evidence="13">
        <text>Preferential cleavage: (Ac)2-L-Lys-D-Ala-|-D-Ala. Also transpeptidation of peptidyl-alanyl moieties that are N-acyl substituents of D-alanine.</text>
        <dbReference type="EC" id="3.4.16.4"/>
    </reaction>
</comment>
<dbReference type="Gene3D" id="3.90.1310.10">
    <property type="entry name" value="Penicillin-binding protein 2a (Domain 2)"/>
    <property type="match status" value="1"/>
</dbReference>
<dbReference type="PANTHER" id="PTHR30627:SF2">
    <property type="entry name" value="PEPTIDOGLYCAN D,D-TRANSPEPTIDASE MRDA"/>
    <property type="match status" value="1"/>
</dbReference>
<proteinExistence type="inferred from homology"/>
<dbReference type="Pfam" id="PF00905">
    <property type="entry name" value="Transpeptidase"/>
    <property type="match status" value="1"/>
</dbReference>
<evidence type="ECO:0000256" key="10">
    <source>
        <dbReference type="ARBA" id="ARBA00022989"/>
    </source>
</evidence>
<evidence type="ECO:0000256" key="12">
    <source>
        <dbReference type="ARBA" id="ARBA00023316"/>
    </source>
</evidence>
<feature type="compositionally biased region" description="Acidic residues" evidence="15">
    <location>
        <begin position="704"/>
        <end position="716"/>
    </location>
</feature>
<dbReference type="InterPro" id="IPR001460">
    <property type="entry name" value="PCN-bd_Tpept"/>
</dbReference>
<feature type="transmembrane region" description="Helical" evidence="16">
    <location>
        <begin position="12"/>
        <end position="36"/>
    </location>
</feature>
<dbReference type="PANTHER" id="PTHR30627">
    <property type="entry name" value="PEPTIDOGLYCAN D,D-TRANSPEPTIDASE"/>
    <property type="match status" value="1"/>
</dbReference>
<protein>
    <recommendedName>
        <fullName evidence="5">serine-type D-Ala-D-Ala carboxypeptidase</fullName>
        <ecNumber evidence="5">3.4.16.4</ecNumber>
    </recommendedName>
</protein>
<organism evidence="19 20">
    <name type="scientific">Cytobacillus mangrovibacter</name>
    <dbReference type="NCBI Taxonomy" id="3299024"/>
    <lineage>
        <taxon>Bacteria</taxon>
        <taxon>Bacillati</taxon>
        <taxon>Bacillota</taxon>
        <taxon>Bacilli</taxon>
        <taxon>Bacillales</taxon>
        <taxon>Bacillaceae</taxon>
        <taxon>Cytobacillus</taxon>
    </lineage>
</organism>
<keyword evidence="8" id="KW-0133">Cell shape</keyword>
<dbReference type="InterPro" id="IPR012338">
    <property type="entry name" value="Beta-lactam/transpept-like"/>
</dbReference>
<evidence type="ECO:0000256" key="7">
    <source>
        <dbReference type="ARBA" id="ARBA00022692"/>
    </source>
</evidence>
<comment type="pathway">
    <text evidence="3">Cell wall biogenesis; peptidoglycan biosynthesis.</text>
</comment>
<dbReference type="Proteomes" id="UP001601058">
    <property type="component" value="Unassembled WGS sequence"/>
</dbReference>